<reference evidence="1" key="1">
    <citation type="submission" date="2022-05" db="EMBL/GenBank/DDBJ databases">
        <authorList>
            <person name="Jo J.-H."/>
            <person name="Im W.-T."/>
        </authorList>
    </citation>
    <scope>NUCLEOTIDE SEQUENCE</scope>
    <source>
        <strain evidence="1">RB56-2</strain>
    </source>
</reference>
<dbReference type="Proteomes" id="UP001165383">
    <property type="component" value="Unassembled WGS sequence"/>
</dbReference>
<accession>A0ABT0S675</accession>
<gene>
    <name evidence="1" type="ORF">LZ518_01815</name>
</gene>
<dbReference type="RefSeq" id="WP_249914342.1">
    <property type="nucleotide sequence ID" value="NZ_JAMGBB010000001.1"/>
</dbReference>
<evidence type="ECO:0000313" key="1">
    <source>
        <dbReference type="EMBL" id="MCL6739876.1"/>
    </source>
</evidence>
<keyword evidence="2" id="KW-1185">Reference proteome</keyword>
<proteinExistence type="predicted"/>
<evidence type="ECO:0000313" key="2">
    <source>
        <dbReference type="Proteomes" id="UP001165383"/>
    </source>
</evidence>
<organism evidence="1 2">
    <name type="scientific">Sphingomonas brevis</name>
    <dbReference type="NCBI Taxonomy" id="2908206"/>
    <lineage>
        <taxon>Bacteria</taxon>
        <taxon>Pseudomonadati</taxon>
        <taxon>Pseudomonadota</taxon>
        <taxon>Alphaproteobacteria</taxon>
        <taxon>Sphingomonadales</taxon>
        <taxon>Sphingomonadaceae</taxon>
        <taxon>Sphingomonas</taxon>
    </lineage>
</organism>
<dbReference type="EMBL" id="JAMGBB010000001">
    <property type="protein sequence ID" value="MCL6739876.1"/>
    <property type="molecule type" value="Genomic_DNA"/>
</dbReference>
<comment type="caution">
    <text evidence="1">The sequence shown here is derived from an EMBL/GenBank/DDBJ whole genome shotgun (WGS) entry which is preliminary data.</text>
</comment>
<protein>
    <submittedName>
        <fullName evidence="1">Uncharacterized protein</fullName>
    </submittedName>
</protein>
<sequence length="85" mass="9914">MLTPRNQSLRLYPGGLLLMPIDRLLARIDDELIHARKSLKFWRDQLLLIENGDYQAAAKNQVKHRETDISQLLSLHELLNGIRRV</sequence>
<name>A0ABT0S675_9SPHN</name>